<gene>
    <name evidence="2" type="ORF">DWV06_08430</name>
</gene>
<feature type="transmembrane region" description="Helical" evidence="1">
    <location>
        <begin position="7"/>
        <end position="25"/>
    </location>
</feature>
<evidence type="ECO:0000313" key="2">
    <source>
        <dbReference type="EMBL" id="RDU23601.1"/>
    </source>
</evidence>
<dbReference type="InterPro" id="IPR021215">
    <property type="entry name" value="DUF2752"/>
</dbReference>
<feature type="transmembrane region" description="Helical" evidence="1">
    <location>
        <begin position="71"/>
        <end position="90"/>
    </location>
</feature>
<keyword evidence="3" id="KW-1185">Reference proteome</keyword>
<keyword evidence="1" id="KW-1133">Transmembrane helix</keyword>
<keyword evidence="1" id="KW-0812">Transmembrane</keyword>
<dbReference type="Proteomes" id="UP000255036">
    <property type="component" value="Unassembled WGS sequence"/>
</dbReference>
<evidence type="ECO:0000256" key="1">
    <source>
        <dbReference type="SAM" id="Phobius"/>
    </source>
</evidence>
<dbReference type="RefSeq" id="WP_115481746.1">
    <property type="nucleotide sequence ID" value="NZ_QRCT01000020.1"/>
</dbReference>
<accession>A0A371AVP3</accession>
<organism evidence="2 3">
    <name type="scientific">Anaerosacchariphilus polymeriproducens</name>
    <dbReference type="NCBI Taxonomy" id="1812858"/>
    <lineage>
        <taxon>Bacteria</taxon>
        <taxon>Bacillati</taxon>
        <taxon>Bacillota</taxon>
        <taxon>Clostridia</taxon>
        <taxon>Lachnospirales</taxon>
        <taxon>Lachnospiraceae</taxon>
        <taxon>Anaerosacchariphilus</taxon>
    </lineage>
</organism>
<name>A0A371AVP3_9FIRM</name>
<sequence length="139" mass="15654">MDSENKGLYITGWILFVIVLIAFLLGEVFSISLSSITAPCLIHSLFGLYCPGCGGTRAVMSLMKGEILQSFIYHPVVPYTAAIYMIYMVTNTIQLVSKGKIKIGMKYKDIYLWIALFIIILNCFIKNIVYIGWGIRIIK</sequence>
<feature type="transmembrane region" description="Helical" evidence="1">
    <location>
        <begin position="110"/>
        <end position="133"/>
    </location>
</feature>
<reference evidence="2 3" key="1">
    <citation type="submission" date="2018-07" db="EMBL/GenBank/DDBJ databases">
        <title>Anaerosacharophilus polymeroproducens gen. nov. sp. nov., an anaerobic bacterium isolated from salt field.</title>
        <authorList>
            <person name="Kim W."/>
            <person name="Yang S.-H."/>
            <person name="Oh J."/>
            <person name="Lee J.-H."/>
            <person name="Kwon K.K."/>
        </authorList>
    </citation>
    <scope>NUCLEOTIDE SEQUENCE [LARGE SCALE GENOMIC DNA]</scope>
    <source>
        <strain evidence="2 3">MCWD5</strain>
    </source>
</reference>
<dbReference type="AlphaFoldDB" id="A0A371AVP3"/>
<protein>
    <submittedName>
        <fullName evidence="2">DUF2752 domain-containing protein</fullName>
    </submittedName>
</protein>
<proteinExistence type="predicted"/>
<keyword evidence="1" id="KW-0472">Membrane</keyword>
<comment type="caution">
    <text evidence="2">The sequence shown here is derived from an EMBL/GenBank/DDBJ whole genome shotgun (WGS) entry which is preliminary data.</text>
</comment>
<evidence type="ECO:0000313" key="3">
    <source>
        <dbReference type="Proteomes" id="UP000255036"/>
    </source>
</evidence>
<dbReference type="EMBL" id="QRCT01000020">
    <property type="protein sequence ID" value="RDU23601.1"/>
    <property type="molecule type" value="Genomic_DNA"/>
</dbReference>
<dbReference type="Pfam" id="PF10825">
    <property type="entry name" value="DUF2752"/>
    <property type="match status" value="1"/>
</dbReference>
<dbReference type="OrthoDB" id="9815897at2"/>